<evidence type="ECO:0000313" key="3">
    <source>
        <dbReference type="Proteomes" id="UP000000305"/>
    </source>
</evidence>
<gene>
    <name evidence="2" type="ORF">DAPPUDRAFT_100168</name>
</gene>
<evidence type="ECO:0000256" key="1">
    <source>
        <dbReference type="SAM" id="MobiDB-lite"/>
    </source>
</evidence>
<keyword evidence="3" id="KW-1185">Reference proteome</keyword>
<proteinExistence type="predicted"/>
<dbReference type="AlphaFoldDB" id="E9G9L6"/>
<dbReference type="Proteomes" id="UP000000305">
    <property type="component" value="Unassembled WGS sequence"/>
</dbReference>
<reference evidence="2 3" key="1">
    <citation type="journal article" date="2011" name="Science">
        <title>The ecoresponsive genome of Daphnia pulex.</title>
        <authorList>
            <person name="Colbourne J.K."/>
            <person name="Pfrender M.E."/>
            <person name="Gilbert D."/>
            <person name="Thomas W.K."/>
            <person name="Tucker A."/>
            <person name="Oakley T.H."/>
            <person name="Tokishita S."/>
            <person name="Aerts A."/>
            <person name="Arnold G.J."/>
            <person name="Basu M.K."/>
            <person name="Bauer D.J."/>
            <person name="Caceres C.E."/>
            <person name="Carmel L."/>
            <person name="Casola C."/>
            <person name="Choi J.H."/>
            <person name="Detter J.C."/>
            <person name="Dong Q."/>
            <person name="Dusheyko S."/>
            <person name="Eads B.D."/>
            <person name="Frohlich T."/>
            <person name="Geiler-Samerotte K.A."/>
            <person name="Gerlach D."/>
            <person name="Hatcher P."/>
            <person name="Jogdeo S."/>
            <person name="Krijgsveld J."/>
            <person name="Kriventseva E.V."/>
            <person name="Kultz D."/>
            <person name="Laforsch C."/>
            <person name="Lindquist E."/>
            <person name="Lopez J."/>
            <person name="Manak J.R."/>
            <person name="Muller J."/>
            <person name="Pangilinan J."/>
            <person name="Patwardhan R.P."/>
            <person name="Pitluck S."/>
            <person name="Pritham E.J."/>
            <person name="Rechtsteiner A."/>
            <person name="Rho M."/>
            <person name="Rogozin I.B."/>
            <person name="Sakarya O."/>
            <person name="Salamov A."/>
            <person name="Schaack S."/>
            <person name="Shapiro H."/>
            <person name="Shiga Y."/>
            <person name="Skalitzky C."/>
            <person name="Smith Z."/>
            <person name="Souvorov A."/>
            <person name="Sung W."/>
            <person name="Tang Z."/>
            <person name="Tsuchiya D."/>
            <person name="Tu H."/>
            <person name="Vos H."/>
            <person name="Wang M."/>
            <person name="Wolf Y.I."/>
            <person name="Yamagata H."/>
            <person name="Yamada T."/>
            <person name="Ye Y."/>
            <person name="Shaw J.R."/>
            <person name="Andrews J."/>
            <person name="Crease T.J."/>
            <person name="Tang H."/>
            <person name="Lucas S.M."/>
            <person name="Robertson H.M."/>
            <person name="Bork P."/>
            <person name="Koonin E.V."/>
            <person name="Zdobnov E.M."/>
            <person name="Grigoriev I.V."/>
            <person name="Lynch M."/>
            <person name="Boore J.L."/>
        </authorList>
    </citation>
    <scope>NUCLEOTIDE SEQUENCE [LARGE SCALE GENOMIC DNA]</scope>
</reference>
<name>E9G9L6_DAPPU</name>
<protein>
    <submittedName>
        <fullName evidence="2">Uncharacterized protein</fullName>
    </submittedName>
</protein>
<organism evidence="2 3">
    <name type="scientific">Daphnia pulex</name>
    <name type="common">Water flea</name>
    <dbReference type="NCBI Taxonomy" id="6669"/>
    <lineage>
        <taxon>Eukaryota</taxon>
        <taxon>Metazoa</taxon>
        <taxon>Ecdysozoa</taxon>
        <taxon>Arthropoda</taxon>
        <taxon>Crustacea</taxon>
        <taxon>Branchiopoda</taxon>
        <taxon>Diplostraca</taxon>
        <taxon>Cladocera</taxon>
        <taxon>Anomopoda</taxon>
        <taxon>Daphniidae</taxon>
        <taxon>Daphnia</taxon>
    </lineage>
</organism>
<dbReference type="KEGG" id="dpx:DAPPUDRAFT_100168"/>
<dbReference type="HOGENOM" id="CLU_1679698_0_0_1"/>
<feature type="region of interest" description="Disordered" evidence="1">
    <location>
        <begin position="101"/>
        <end position="157"/>
    </location>
</feature>
<evidence type="ECO:0000313" key="2">
    <source>
        <dbReference type="EMBL" id="EFX83858.1"/>
    </source>
</evidence>
<dbReference type="InParanoid" id="E9G9L6"/>
<accession>E9G9L6</accession>
<sequence length="157" mass="17853">MGFGLFNKSEEKCRRIVKSSEEFFVTIDICSQPGLDQFYLGVVAKVIRFTTDKGTNVINALQPYKVFQYVKATPLLDQAEDLTPDPERTDDANVEIELDIEIADEESDDDDELLSDNESDDGNGNAEENEDPKADKDDDVYDSEQEHFRQAFPKRMT</sequence>
<dbReference type="OrthoDB" id="6374244at2759"/>
<feature type="compositionally biased region" description="Acidic residues" evidence="1">
    <location>
        <begin position="101"/>
        <end position="121"/>
    </location>
</feature>
<dbReference type="EMBL" id="GL732536">
    <property type="protein sequence ID" value="EFX83858.1"/>
    <property type="molecule type" value="Genomic_DNA"/>
</dbReference>